<organism evidence="1 2">
    <name type="scientific">Ancylostoma caninum</name>
    <name type="common">Dog hookworm</name>
    <dbReference type="NCBI Taxonomy" id="29170"/>
    <lineage>
        <taxon>Eukaryota</taxon>
        <taxon>Metazoa</taxon>
        <taxon>Ecdysozoa</taxon>
        <taxon>Nematoda</taxon>
        <taxon>Chromadorea</taxon>
        <taxon>Rhabditida</taxon>
        <taxon>Rhabditina</taxon>
        <taxon>Rhabditomorpha</taxon>
        <taxon>Strongyloidea</taxon>
        <taxon>Ancylostomatidae</taxon>
        <taxon>Ancylostomatinae</taxon>
        <taxon>Ancylostoma</taxon>
    </lineage>
</organism>
<evidence type="ECO:0000313" key="2">
    <source>
        <dbReference type="Proteomes" id="UP000252519"/>
    </source>
</evidence>
<dbReference type="EMBL" id="JOJR01000201">
    <property type="protein sequence ID" value="RCN42298.1"/>
    <property type="molecule type" value="Genomic_DNA"/>
</dbReference>
<dbReference type="Proteomes" id="UP000252519">
    <property type="component" value="Unassembled WGS sequence"/>
</dbReference>
<name>A0A368GF52_ANCCA</name>
<accession>A0A368GF52</accession>
<dbReference type="AlphaFoldDB" id="A0A368GF52"/>
<keyword evidence="2" id="KW-1185">Reference proteome</keyword>
<reference evidence="1 2" key="1">
    <citation type="submission" date="2014-10" db="EMBL/GenBank/DDBJ databases">
        <title>Draft genome of the hookworm Ancylostoma caninum.</title>
        <authorList>
            <person name="Mitreva M."/>
        </authorList>
    </citation>
    <scope>NUCLEOTIDE SEQUENCE [LARGE SCALE GENOMIC DNA]</scope>
    <source>
        <strain evidence="1 2">Baltimore</strain>
    </source>
</reference>
<protein>
    <submittedName>
        <fullName evidence="1">Uncharacterized protein</fullName>
    </submittedName>
</protein>
<gene>
    <name evidence="1" type="ORF">ANCCAN_11745</name>
</gene>
<evidence type="ECO:0000313" key="1">
    <source>
        <dbReference type="EMBL" id="RCN42298.1"/>
    </source>
</evidence>
<proteinExistence type="predicted"/>
<sequence>MSRDLSPEDATSPRNQILFAYITGMKKVPQRLWEVILCSLRDCFQRRRMRIDIGNVTWCIELRISLLIADLEYERKEVKNTRECRLLKGVTGISCKKVMIELLLASALGYNLFHNSELFKMCFTCGLTVH</sequence>
<comment type="caution">
    <text evidence="1">The sequence shown here is derived from an EMBL/GenBank/DDBJ whole genome shotgun (WGS) entry which is preliminary data.</text>
</comment>